<dbReference type="Proteomes" id="UP001190700">
    <property type="component" value="Unassembled WGS sequence"/>
</dbReference>
<protein>
    <submittedName>
        <fullName evidence="1">Uncharacterized protein</fullName>
    </submittedName>
</protein>
<proteinExistence type="predicted"/>
<dbReference type="EMBL" id="LGRX02035921">
    <property type="protein sequence ID" value="KAK3232730.1"/>
    <property type="molecule type" value="Genomic_DNA"/>
</dbReference>
<organism evidence="1 2">
    <name type="scientific">Cymbomonas tetramitiformis</name>
    <dbReference type="NCBI Taxonomy" id="36881"/>
    <lineage>
        <taxon>Eukaryota</taxon>
        <taxon>Viridiplantae</taxon>
        <taxon>Chlorophyta</taxon>
        <taxon>Pyramimonadophyceae</taxon>
        <taxon>Pyramimonadales</taxon>
        <taxon>Pyramimonadaceae</taxon>
        <taxon>Cymbomonas</taxon>
    </lineage>
</organism>
<dbReference type="GO" id="GO:0031490">
    <property type="term" value="F:chromatin DNA binding"/>
    <property type="evidence" value="ECO:0007669"/>
    <property type="project" value="TreeGrafter"/>
</dbReference>
<gene>
    <name evidence="1" type="ORF">CYMTET_56935</name>
</gene>
<dbReference type="GO" id="GO:0003713">
    <property type="term" value="F:transcription coactivator activity"/>
    <property type="evidence" value="ECO:0007669"/>
    <property type="project" value="InterPro"/>
</dbReference>
<sequence length="176" mass="19610">MAVNPALTSAGQGRSFPRAFENEAFLLHREGLEMEVDIPSGSRKQSHRGILYVSNIRMVFVANQPTDDFRAFDIPLVYLRKERFNQPIFGCNNLTGDVFSVAGGGPNSSTPPYSVRIFFKEGNLNSNIASAQTIRCFRLRLACFTLLRSGWLWNLSAFIFQLIGAGAWTNATKHCS</sequence>
<dbReference type="SUPFAM" id="SSF50729">
    <property type="entry name" value="PH domain-like"/>
    <property type="match status" value="1"/>
</dbReference>
<dbReference type="PANTHER" id="PTHR31606:SF1">
    <property type="entry name" value="WW DOMAIN BINDING PROTEIN 2, ISOFORM E"/>
    <property type="match status" value="1"/>
</dbReference>
<keyword evidence="2" id="KW-1185">Reference proteome</keyword>
<dbReference type="CDD" id="cd13214">
    <property type="entry name" value="PH-GRAM_WBP2"/>
    <property type="match status" value="1"/>
</dbReference>
<dbReference type="InterPro" id="IPR044852">
    <property type="entry name" value="WBP2-like"/>
</dbReference>
<accession>A0AAE0BBC4</accession>
<evidence type="ECO:0000313" key="2">
    <source>
        <dbReference type="Proteomes" id="UP001190700"/>
    </source>
</evidence>
<reference evidence="1 2" key="1">
    <citation type="journal article" date="2015" name="Genome Biol. Evol.">
        <title>Comparative Genomics of a Bacterivorous Green Alga Reveals Evolutionary Causalities and Consequences of Phago-Mixotrophic Mode of Nutrition.</title>
        <authorList>
            <person name="Burns J.A."/>
            <person name="Paasch A."/>
            <person name="Narechania A."/>
            <person name="Kim E."/>
        </authorList>
    </citation>
    <scope>NUCLEOTIDE SEQUENCE [LARGE SCALE GENOMIC DNA]</scope>
    <source>
        <strain evidence="1 2">PLY_AMNH</strain>
    </source>
</reference>
<evidence type="ECO:0000313" key="1">
    <source>
        <dbReference type="EMBL" id="KAK3232730.1"/>
    </source>
</evidence>
<dbReference type="GO" id="GO:0005634">
    <property type="term" value="C:nucleus"/>
    <property type="evidence" value="ECO:0007669"/>
    <property type="project" value="TreeGrafter"/>
</dbReference>
<dbReference type="PANTHER" id="PTHR31606">
    <property type="entry name" value="WW DOMAIN BINDING PROTEIN 2, ISOFORM E"/>
    <property type="match status" value="1"/>
</dbReference>
<dbReference type="AlphaFoldDB" id="A0AAE0BBC4"/>
<comment type="caution">
    <text evidence="1">The sequence shown here is derived from an EMBL/GenBank/DDBJ whole genome shotgun (WGS) entry which is preliminary data.</text>
</comment>
<name>A0AAE0BBC4_9CHLO</name>